<dbReference type="InterPro" id="IPR016024">
    <property type="entry name" value="ARM-type_fold"/>
</dbReference>
<dbReference type="PANTHER" id="PTHR12048">
    <property type="entry name" value="CCAAT-BINDING FACTOR-RELATED"/>
    <property type="match status" value="1"/>
</dbReference>
<evidence type="ECO:0000313" key="5">
    <source>
        <dbReference type="WBParaSite" id="MBELARI_LOCUS8383"/>
    </source>
</evidence>
<dbReference type="InterPro" id="IPR005612">
    <property type="entry name" value="CCAAT-binding_factor"/>
</dbReference>
<dbReference type="SUPFAM" id="SSF48371">
    <property type="entry name" value="ARM repeat"/>
    <property type="match status" value="1"/>
</dbReference>
<reference evidence="5" key="1">
    <citation type="submission" date="2024-02" db="UniProtKB">
        <authorList>
            <consortium name="WormBaseParasite"/>
        </authorList>
    </citation>
    <scope>IDENTIFICATION</scope>
</reference>
<protein>
    <submittedName>
        <fullName evidence="5">CCAAT-binding factor domain-containing protein</fullName>
    </submittedName>
</protein>
<feature type="compositionally biased region" description="Basic residues" evidence="2">
    <location>
        <begin position="871"/>
        <end position="886"/>
    </location>
</feature>
<feature type="compositionally biased region" description="Acidic residues" evidence="2">
    <location>
        <begin position="836"/>
        <end position="846"/>
    </location>
</feature>
<dbReference type="Pfam" id="PF03914">
    <property type="entry name" value="CBF"/>
    <property type="match status" value="1"/>
</dbReference>
<dbReference type="InterPro" id="IPR040155">
    <property type="entry name" value="CEBPZ/Mak21-like"/>
</dbReference>
<comment type="similarity">
    <text evidence="1">Belongs to the CBF/MAK21 family.</text>
</comment>
<feature type="compositionally biased region" description="Acidic residues" evidence="2">
    <location>
        <begin position="771"/>
        <end position="821"/>
    </location>
</feature>
<proteinExistence type="inferred from homology"/>
<feature type="domain" description="CCAAT-binding factor" evidence="3">
    <location>
        <begin position="397"/>
        <end position="617"/>
    </location>
</feature>
<evidence type="ECO:0000256" key="1">
    <source>
        <dbReference type="ARBA" id="ARBA00007797"/>
    </source>
</evidence>
<feature type="region of interest" description="Disordered" evidence="2">
    <location>
        <begin position="758"/>
        <end position="886"/>
    </location>
</feature>
<sequence length="886" mass="101390">MKERIKKVDQAWETAPQKSHTGRRSETNGKPTEKNNKPKVPKKQFPFVKHQENAKWYDYQINERLGADDSTLPTEKFKEIFDEAHMLLQNDVYLYNQLMRSQGGSEAAWLQTVVSKGTSGDRMTAMQLQITKSPVHGISFISELVRQCEKQNIRQSMETMPLLEKILIDELLPETRKLISFEMRPLARLNEIASGSEQGRKRILVLWMFEHELKKIYASFIKSLELLANGAVETAILRSVKIISNLLAERPEAEAQLLTSLVNKLGHPNYKVGARIAHLLEGVCARQPAMKQVVVTEVERLVYRKNINDRGHLYAATFLSQLPFSRHDPELAVQVLSIYFGLFKTLVARKKTEPRLLRILLTASNRAFPFAKAKAESLVSDIDTLYKLMHTSTFTVSLQTLKLLFQVLELSDSFSDRYYSALYRKLFDQVPAKMFRQFLSLLFKTMKADTMETRVRAMVKRLLQVAVNDSAPFAAGILVLVSKLAEERPNVIMLKRLSSMAELQSPKSAATAVNEDDDEEIYVDLDDEGKPIKPIKSEIVKKEGENDVKPDKDKLQKAGGGKNGQGWVHKNNQAHRGAISIYSSEARNPLFVAANDYVDTELVLLSKHYHPSIAIFANNILKGKAIRYNGDPLEDFTSIRFLDRFVYKNPKDRKAITSTKIIRRKVYDPWGVKKLKIASREYLMKKQEEIPADERFLHRFATLKFQPKEADKTKDEDWDEIGSVNSEEMDRLLERLEPGEANDEFDIDFKNEFSVEKKRKEKPQKRKAEESDGEDDDLLEDGLSEDEDGGDEDDVEDEDEDDWDDEDVEMEGDESDEEDDGGLFSRKTSKKKGGMDDESDDEDFGDADAFVSADRFAEMLEEGGEDEVNKKIRKKIKKPKGFKKRR</sequence>
<dbReference type="GO" id="GO:0005634">
    <property type="term" value="C:nucleus"/>
    <property type="evidence" value="ECO:0007669"/>
    <property type="project" value="TreeGrafter"/>
</dbReference>
<evidence type="ECO:0000313" key="4">
    <source>
        <dbReference type="Proteomes" id="UP000887575"/>
    </source>
</evidence>
<feature type="compositionally biased region" description="Basic and acidic residues" evidence="2">
    <location>
        <begin position="543"/>
        <end position="556"/>
    </location>
</feature>
<feature type="region of interest" description="Disordered" evidence="2">
    <location>
        <begin position="543"/>
        <end position="569"/>
    </location>
</feature>
<keyword evidence="4" id="KW-1185">Reference proteome</keyword>
<dbReference type="PANTHER" id="PTHR12048:SF0">
    <property type="entry name" value="CCAAT_ENHANCER-BINDING PROTEIN ZETA"/>
    <property type="match status" value="1"/>
</dbReference>
<dbReference type="WBParaSite" id="MBELARI_LOCUS8383">
    <property type="protein sequence ID" value="MBELARI_LOCUS8383"/>
    <property type="gene ID" value="MBELARI_LOCUS8383"/>
</dbReference>
<feature type="compositionally biased region" description="Basic and acidic residues" evidence="2">
    <location>
        <begin position="1"/>
        <end position="10"/>
    </location>
</feature>
<evidence type="ECO:0000259" key="3">
    <source>
        <dbReference type="Pfam" id="PF03914"/>
    </source>
</evidence>
<organism evidence="4 5">
    <name type="scientific">Mesorhabditis belari</name>
    <dbReference type="NCBI Taxonomy" id="2138241"/>
    <lineage>
        <taxon>Eukaryota</taxon>
        <taxon>Metazoa</taxon>
        <taxon>Ecdysozoa</taxon>
        <taxon>Nematoda</taxon>
        <taxon>Chromadorea</taxon>
        <taxon>Rhabditida</taxon>
        <taxon>Rhabditina</taxon>
        <taxon>Rhabditomorpha</taxon>
        <taxon>Rhabditoidea</taxon>
        <taxon>Rhabditidae</taxon>
        <taxon>Mesorhabditinae</taxon>
        <taxon>Mesorhabditis</taxon>
    </lineage>
</organism>
<evidence type="ECO:0000256" key="2">
    <source>
        <dbReference type="SAM" id="MobiDB-lite"/>
    </source>
</evidence>
<dbReference type="Proteomes" id="UP000887575">
    <property type="component" value="Unassembled WGS sequence"/>
</dbReference>
<dbReference type="AlphaFoldDB" id="A0AAF3FMY4"/>
<feature type="compositionally biased region" description="Basic and acidic residues" evidence="2">
    <location>
        <begin position="23"/>
        <end position="36"/>
    </location>
</feature>
<feature type="region of interest" description="Disordered" evidence="2">
    <location>
        <begin position="1"/>
        <end position="43"/>
    </location>
</feature>
<accession>A0AAF3FMY4</accession>
<name>A0AAF3FMY4_9BILA</name>